<dbReference type="Pfam" id="PF00014">
    <property type="entry name" value="Kunitz_BPTI"/>
    <property type="match status" value="1"/>
</dbReference>
<evidence type="ECO:0000313" key="6">
    <source>
        <dbReference type="Proteomes" id="UP000324832"/>
    </source>
</evidence>
<evidence type="ECO:0000313" key="5">
    <source>
        <dbReference type="EMBL" id="VVC99084.1"/>
    </source>
</evidence>
<evidence type="ECO:0000256" key="1">
    <source>
        <dbReference type="ARBA" id="ARBA00022690"/>
    </source>
</evidence>
<dbReference type="SUPFAM" id="SSF57362">
    <property type="entry name" value="BPTI-like"/>
    <property type="match status" value="1"/>
</dbReference>
<dbReference type="Proteomes" id="UP000324832">
    <property type="component" value="Unassembled WGS sequence"/>
</dbReference>
<dbReference type="InterPro" id="IPR050098">
    <property type="entry name" value="TFPI/VKTCI-like"/>
</dbReference>
<gene>
    <name evidence="5" type="ORF">LSINAPIS_LOCUS10026</name>
</gene>
<dbReference type="PROSITE" id="PS50279">
    <property type="entry name" value="BPTI_KUNITZ_2"/>
    <property type="match status" value="1"/>
</dbReference>
<keyword evidence="1" id="KW-0646">Protease inhibitor</keyword>
<sequence length="209" mass="23154">MKIIFLSLVVPSLACRGGGGGASGSNESGPKDNDTGPGIAWDYESWNGERIDPNTLPNISSWGSWKLNESDQTWKYYMEIYNNMTLAFNVSSGGFGANGSYPNGFPEEWKAYGTPSFGVPPPPWAKFANHYGRPDVCYLSPAYGDCTAQYIRWAFEPVQEKCLPFQWSGCGGNDNNFEFKQSCEDTCSKVPNSLCLSEDFTKFEDFLTN</sequence>
<reference evidence="5 6" key="1">
    <citation type="submission" date="2017-07" db="EMBL/GenBank/DDBJ databases">
        <authorList>
            <person name="Talla V."/>
            <person name="Backstrom N."/>
        </authorList>
    </citation>
    <scope>NUCLEOTIDE SEQUENCE [LARGE SCALE GENOMIC DNA]</scope>
</reference>
<dbReference type="InterPro" id="IPR036880">
    <property type="entry name" value="Kunitz_BPTI_sf"/>
</dbReference>
<feature type="domain" description="BPTI/Kunitz inhibitor" evidence="4">
    <location>
        <begin position="137"/>
        <end position="187"/>
    </location>
</feature>
<evidence type="ECO:0000256" key="2">
    <source>
        <dbReference type="ARBA" id="ARBA00022900"/>
    </source>
</evidence>
<dbReference type="CDD" id="cd00109">
    <property type="entry name" value="Kunitz-type"/>
    <property type="match status" value="1"/>
</dbReference>
<dbReference type="GO" id="GO:0005615">
    <property type="term" value="C:extracellular space"/>
    <property type="evidence" value="ECO:0007669"/>
    <property type="project" value="TreeGrafter"/>
</dbReference>
<dbReference type="EMBL" id="FZQP02003967">
    <property type="protein sequence ID" value="VVC99084.1"/>
    <property type="molecule type" value="Genomic_DNA"/>
</dbReference>
<dbReference type="SMART" id="SM00131">
    <property type="entry name" value="KU"/>
    <property type="match status" value="1"/>
</dbReference>
<dbReference type="GO" id="GO:0004867">
    <property type="term" value="F:serine-type endopeptidase inhibitor activity"/>
    <property type="evidence" value="ECO:0007669"/>
    <property type="project" value="UniProtKB-KW"/>
</dbReference>
<evidence type="ECO:0000256" key="3">
    <source>
        <dbReference type="ARBA" id="ARBA00023157"/>
    </source>
</evidence>
<protein>
    <recommendedName>
        <fullName evidence="4">BPTI/Kunitz inhibitor domain-containing protein</fullName>
    </recommendedName>
</protein>
<dbReference type="InterPro" id="IPR020901">
    <property type="entry name" value="Prtase_inh_Kunz-CS"/>
</dbReference>
<dbReference type="Gene3D" id="4.10.410.10">
    <property type="entry name" value="Pancreatic trypsin inhibitor Kunitz domain"/>
    <property type="match status" value="1"/>
</dbReference>
<dbReference type="PANTHER" id="PTHR10083:SF374">
    <property type="entry name" value="BPTI_KUNITZ INHIBITOR DOMAIN-CONTAINING PROTEIN"/>
    <property type="match status" value="1"/>
</dbReference>
<keyword evidence="6" id="KW-1185">Reference proteome</keyword>
<keyword evidence="3" id="KW-1015">Disulfide bond</keyword>
<dbReference type="PROSITE" id="PS00280">
    <property type="entry name" value="BPTI_KUNITZ_1"/>
    <property type="match status" value="1"/>
</dbReference>
<dbReference type="PRINTS" id="PR00759">
    <property type="entry name" value="BASICPTASE"/>
</dbReference>
<accession>A0A5E4QMC8</accession>
<evidence type="ECO:0000259" key="4">
    <source>
        <dbReference type="PROSITE" id="PS50279"/>
    </source>
</evidence>
<name>A0A5E4QMC8_9NEOP</name>
<organism evidence="5 6">
    <name type="scientific">Leptidea sinapis</name>
    <dbReference type="NCBI Taxonomy" id="189913"/>
    <lineage>
        <taxon>Eukaryota</taxon>
        <taxon>Metazoa</taxon>
        <taxon>Ecdysozoa</taxon>
        <taxon>Arthropoda</taxon>
        <taxon>Hexapoda</taxon>
        <taxon>Insecta</taxon>
        <taxon>Pterygota</taxon>
        <taxon>Neoptera</taxon>
        <taxon>Endopterygota</taxon>
        <taxon>Lepidoptera</taxon>
        <taxon>Glossata</taxon>
        <taxon>Ditrysia</taxon>
        <taxon>Papilionoidea</taxon>
        <taxon>Pieridae</taxon>
        <taxon>Dismorphiinae</taxon>
        <taxon>Leptidea</taxon>
    </lineage>
</organism>
<dbReference type="PANTHER" id="PTHR10083">
    <property type="entry name" value="KUNITZ-TYPE PROTEASE INHIBITOR-RELATED"/>
    <property type="match status" value="1"/>
</dbReference>
<proteinExistence type="predicted"/>
<keyword evidence="2" id="KW-0722">Serine protease inhibitor</keyword>
<dbReference type="InterPro" id="IPR002223">
    <property type="entry name" value="Kunitz_BPTI"/>
</dbReference>
<dbReference type="AlphaFoldDB" id="A0A5E4QMC8"/>